<gene>
    <name evidence="2" type="ORF">H1R20_g6950</name>
</gene>
<feature type="compositionally biased region" description="Low complexity" evidence="1">
    <location>
        <begin position="187"/>
        <end position="199"/>
    </location>
</feature>
<feature type="region of interest" description="Disordered" evidence="1">
    <location>
        <begin position="65"/>
        <end position="92"/>
    </location>
</feature>
<dbReference type="AlphaFoldDB" id="A0A9W8J9Y1"/>
<dbReference type="EMBL" id="JANBPK010000848">
    <property type="protein sequence ID" value="KAJ2930139.1"/>
    <property type="molecule type" value="Genomic_DNA"/>
</dbReference>
<evidence type="ECO:0000313" key="2">
    <source>
        <dbReference type="EMBL" id="KAJ2930139.1"/>
    </source>
</evidence>
<comment type="caution">
    <text evidence="2">The sequence shown here is derived from an EMBL/GenBank/DDBJ whole genome shotgun (WGS) entry which is preliminary data.</text>
</comment>
<organism evidence="2 3">
    <name type="scientific">Candolleomyces eurysporus</name>
    <dbReference type="NCBI Taxonomy" id="2828524"/>
    <lineage>
        <taxon>Eukaryota</taxon>
        <taxon>Fungi</taxon>
        <taxon>Dikarya</taxon>
        <taxon>Basidiomycota</taxon>
        <taxon>Agaricomycotina</taxon>
        <taxon>Agaricomycetes</taxon>
        <taxon>Agaricomycetidae</taxon>
        <taxon>Agaricales</taxon>
        <taxon>Agaricineae</taxon>
        <taxon>Psathyrellaceae</taxon>
        <taxon>Candolleomyces</taxon>
    </lineage>
</organism>
<feature type="non-terminal residue" evidence="2">
    <location>
        <position position="281"/>
    </location>
</feature>
<protein>
    <submittedName>
        <fullName evidence="2">Uncharacterized protein</fullName>
    </submittedName>
</protein>
<sequence>MGPGRRRHLLVSGTVAILSDVERVLHSTFENDIVKIREEESKYGPLADAKADAQPSANNLSQAVNTASIAKPGPPTPRNEEATAKKARKGARLADRARATALWQEALVLPVAEDAVLGGEEDKQGTRFDGTLEDSANDAYKARKKAKREEKAAKKKAADVGFFVEKALASAEDAKAIDIEGAEIAEAAEQTAESQAGSESPLLGHFLPAITPASPTKVSLLEPTTPRLSRAPLSERLSKSKPSAPSGSAWPPVPTINATGDKSSPSVNKRDSLSSITSLWQ</sequence>
<proteinExistence type="predicted"/>
<name>A0A9W8J9Y1_9AGAR</name>
<keyword evidence="3" id="KW-1185">Reference proteome</keyword>
<feature type="region of interest" description="Disordered" evidence="1">
    <location>
        <begin position="187"/>
        <end position="281"/>
    </location>
</feature>
<evidence type="ECO:0000256" key="1">
    <source>
        <dbReference type="SAM" id="MobiDB-lite"/>
    </source>
</evidence>
<feature type="compositionally biased region" description="Low complexity" evidence="1">
    <location>
        <begin position="240"/>
        <end position="250"/>
    </location>
</feature>
<evidence type="ECO:0000313" key="3">
    <source>
        <dbReference type="Proteomes" id="UP001140091"/>
    </source>
</evidence>
<accession>A0A9W8J9Y1</accession>
<reference evidence="2" key="1">
    <citation type="submission" date="2022-06" db="EMBL/GenBank/DDBJ databases">
        <title>Genome Sequence of Candolleomyces eurysporus.</title>
        <authorList>
            <person name="Buettner E."/>
        </authorList>
    </citation>
    <scope>NUCLEOTIDE SEQUENCE</scope>
    <source>
        <strain evidence="2">VTCC 930004</strain>
    </source>
</reference>
<feature type="compositionally biased region" description="Polar residues" evidence="1">
    <location>
        <begin position="256"/>
        <end position="281"/>
    </location>
</feature>
<dbReference type="Proteomes" id="UP001140091">
    <property type="component" value="Unassembled WGS sequence"/>
</dbReference>